<reference evidence="3" key="1">
    <citation type="journal article" date="2023" name="Nat. Commun.">
        <title>Diploid and tetraploid genomes of Acorus and the evolution of monocots.</title>
        <authorList>
            <person name="Ma L."/>
            <person name="Liu K.W."/>
            <person name="Li Z."/>
            <person name="Hsiao Y.Y."/>
            <person name="Qi Y."/>
            <person name="Fu T."/>
            <person name="Tang G.D."/>
            <person name="Zhang D."/>
            <person name="Sun W.H."/>
            <person name="Liu D.K."/>
            <person name="Li Y."/>
            <person name="Chen G.Z."/>
            <person name="Liu X.D."/>
            <person name="Liao X.Y."/>
            <person name="Jiang Y.T."/>
            <person name="Yu X."/>
            <person name="Hao Y."/>
            <person name="Huang J."/>
            <person name="Zhao X.W."/>
            <person name="Ke S."/>
            <person name="Chen Y.Y."/>
            <person name="Wu W.L."/>
            <person name="Hsu J.L."/>
            <person name="Lin Y.F."/>
            <person name="Huang M.D."/>
            <person name="Li C.Y."/>
            <person name="Huang L."/>
            <person name="Wang Z.W."/>
            <person name="Zhao X."/>
            <person name="Zhong W.Y."/>
            <person name="Peng D.H."/>
            <person name="Ahmad S."/>
            <person name="Lan S."/>
            <person name="Zhang J.S."/>
            <person name="Tsai W.C."/>
            <person name="Van de Peer Y."/>
            <person name="Liu Z.J."/>
        </authorList>
    </citation>
    <scope>NUCLEOTIDE SEQUENCE</scope>
    <source>
        <strain evidence="3">CP</strain>
    </source>
</reference>
<dbReference type="EMBL" id="JAUJYO010000007">
    <property type="protein sequence ID" value="KAK1312408.1"/>
    <property type="molecule type" value="Genomic_DNA"/>
</dbReference>
<sequence length="260" mass="28275">MHQRIPTSPSSSSFSSMARLKMVLTLGSPSSISSAPVKFQHASRCYVGVNLYTLAKSPGQKSNGFAIPLGLVHHSRNYGGLVLASNNDKASNMDSGNAERPLSSNQLSTLKIKPDVDSQEEPSSQAQKVTDDPQKLDNALPSAKQSVVKRSSLTAREKLRAARVLSKYTQSKPSKSEPGRKILDALRESDKGKSRSGLPEAPSNMFDDGKRGMPKQGLTFDFPGGSELFVIVFSFVFISTVMFATTYIVWKVGAIHFNEY</sequence>
<gene>
    <name evidence="3" type="ORF">QJS10_CPA07g01150</name>
</gene>
<reference evidence="3" key="2">
    <citation type="submission" date="2023-06" db="EMBL/GenBank/DDBJ databases">
        <authorList>
            <person name="Ma L."/>
            <person name="Liu K.-W."/>
            <person name="Li Z."/>
            <person name="Hsiao Y.-Y."/>
            <person name="Qi Y."/>
            <person name="Fu T."/>
            <person name="Tang G."/>
            <person name="Zhang D."/>
            <person name="Sun W.-H."/>
            <person name="Liu D.-K."/>
            <person name="Li Y."/>
            <person name="Chen G.-Z."/>
            <person name="Liu X.-D."/>
            <person name="Liao X.-Y."/>
            <person name="Jiang Y.-T."/>
            <person name="Yu X."/>
            <person name="Hao Y."/>
            <person name="Huang J."/>
            <person name="Zhao X.-W."/>
            <person name="Ke S."/>
            <person name="Chen Y.-Y."/>
            <person name="Wu W.-L."/>
            <person name="Hsu J.-L."/>
            <person name="Lin Y.-F."/>
            <person name="Huang M.-D."/>
            <person name="Li C.-Y."/>
            <person name="Huang L."/>
            <person name="Wang Z.-W."/>
            <person name="Zhao X."/>
            <person name="Zhong W.-Y."/>
            <person name="Peng D.-H."/>
            <person name="Ahmad S."/>
            <person name="Lan S."/>
            <person name="Zhang J.-S."/>
            <person name="Tsai W.-C."/>
            <person name="Van De Peer Y."/>
            <person name="Liu Z.-J."/>
        </authorList>
    </citation>
    <scope>NUCLEOTIDE SEQUENCE</scope>
    <source>
        <strain evidence="3">CP</strain>
        <tissue evidence="3">Leaves</tissue>
    </source>
</reference>
<name>A0AAV9EI07_ACOCL</name>
<dbReference type="Proteomes" id="UP001180020">
    <property type="component" value="Unassembled WGS sequence"/>
</dbReference>
<dbReference type="PANTHER" id="PTHR37233">
    <property type="entry name" value="TRANSMEMBRANE PROTEIN"/>
    <property type="match status" value="1"/>
</dbReference>
<feature type="transmembrane region" description="Helical" evidence="2">
    <location>
        <begin position="228"/>
        <end position="250"/>
    </location>
</feature>
<accession>A0AAV9EI07</accession>
<evidence type="ECO:0000313" key="3">
    <source>
        <dbReference type="EMBL" id="KAK1312408.1"/>
    </source>
</evidence>
<protein>
    <recommendedName>
        <fullName evidence="5">Differentiation-associated protein 1</fullName>
    </recommendedName>
</protein>
<organism evidence="3 4">
    <name type="scientific">Acorus calamus</name>
    <name type="common">Sweet flag</name>
    <dbReference type="NCBI Taxonomy" id="4465"/>
    <lineage>
        <taxon>Eukaryota</taxon>
        <taxon>Viridiplantae</taxon>
        <taxon>Streptophyta</taxon>
        <taxon>Embryophyta</taxon>
        <taxon>Tracheophyta</taxon>
        <taxon>Spermatophyta</taxon>
        <taxon>Magnoliopsida</taxon>
        <taxon>Liliopsida</taxon>
        <taxon>Acoraceae</taxon>
        <taxon>Acorus</taxon>
    </lineage>
</organism>
<feature type="region of interest" description="Disordered" evidence="1">
    <location>
        <begin position="114"/>
        <end position="151"/>
    </location>
</feature>
<proteinExistence type="predicted"/>
<feature type="compositionally biased region" description="Basic and acidic residues" evidence="1">
    <location>
        <begin position="174"/>
        <end position="193"/>
    </location>
</feature>
<keyword evidence="4" id="KW-1185">Reference proteome</keyword>
<evidence type="ECO:0000313" key="4">
    <source>
        <dbReference type="Proteomes" id="UP001180020"/>
    </source>
</evidence>
<keyword evidence="2" id="KW-0812">Transmembrane</keyword>
<dbReference type="AlphaFoldDB" id="A0AAV9EI07"/>
<evidence type="ECO:0000256" key="1">
    <source>
        <dbReference type="SAM" id="MobiDB-lite"/>
    </source>
</evidence>
<evidence type="ECO:0008006" key="5">
    <source>
        <dbReference type="Google" id="ProtNLM"/>
    </source>
</evidence>
<dbReference type="GO" id="GO:0009535">
    <property type="term" value="C:chloroplast thylakoid membrane"/>
    <property type="evidence" value="ECO:0007669"/>
    <property type="project" value="TreeGrafter"/>
</dbReference>
<evidence type="ECO:0000256" key="2">
    <source>
        <dbReference type="SAM" id="Phobius"/>
    </source>
</evidence>
<keyword evidence="2" id="KW-0472">Membrane</keyword>
<dbReference type="PANTHER" id="PTHR37233:SF2">
    <property type="entry name" value="TRANSMEMBRANE PROTEIN"/>
    <property type="match status" value="1"/>
</dbReference>
<feature type="region of interest" description="Disordered" evidence="1">
    <location>
        <begin position="167"/>
        <end position="212"/>
    </location>
</feature>
<comment type="caution">
    <text evidence="3">The sequence shown here is derived from an EMBL/GenBank/DDBJ whole genome shotgun (WGS) entry which is preliminary data.</text>
</comment>
<keyword evidence="2" id="KW-1133">Transmembrane helix</keyword>